<reference evidence="1" key="1">
    <citation type="submission" date="2022-07" db="EMBL/GenBank/DDBJ databases">
        <title>Chromosome-level genome of Muraenolepis orangiensis.</title>
        <authorList>
            <person name="Kim J."/>
        </authorList>
    </citation>
    <scope>NUCLEOTIDE SEQUENCE</scope>
    <source>
        <strain evidence="1">KU_S4_2022</strain>
        <tissue evidence="1">Muscle</tissue>
    </source>
</reference>
<evidence type="ECO:0008006" key="3">
    <source>
        <dbReference type="Google" id="ProtNLM"/>
    </source>
</evidence>
<dbReference type="Proteomes" id="UP001148018">
    <property type="component" value="Unassembled WGS sequence"/>
</dbReference>
<comment type="caution">
    <text evidence="1">The sequence shown here is derived from an EMBL/GenBank/DDBJ whole genome shotgun (WGS) entry which is preliminary data.</text>
</comment>
<organism evidence="1 2">
    <name type="scientific">Muraenolepis orangiensis</name>
    <name type="common">Patagonian moray cod</name>
    <dbReference type="NCBI Taxonomy" id="630683"/>
    <lineage>
        <taxon>Eukaryota</taxon>
        <taxon>Metazoa</taxon>
        <taxon>Chordata</taxon>
        <taxon>Craniata</taxon>
        <taxon>Vertebrata</taxon>
        <taxon>Euteleostomi</taxon>
        <taxon>Actinopterygii</taxon>
        <taxon>Neopterygii</taxon>
        <taxon>Teleostei</taxon>
        <taxon>Neoteleostei</taxon>
        <taxon>Acanthomorphata</taxon>
        <taxon>Zeiogadaria</taxon>
        <taxon>Gadariae</taxon>
        <taxon>Gadiformes</taxon>
        <taxon>Muraenolepidoidei</taxon>
        <taxon>Muraenolepididae</taxon>
        <taxon>Muraenolepis</taxon>
    </lineage>
</organism>
<evidence type="ECO:0000313" key="2">
    <source>
        <dbReference type="Proteomes" id="UP001148018"/>
    </source>
</evidence>
<dbReference type="AlphaFoldDB" id="A0A9Q0D879"/>
<dbReference type="OrthoDB" id="8964652at2759"/>
<dbReference type="EMBL" id="JANIIK010000161">
    <property type="protein sequence ID" value="KAJ3583679.1"/>
    <property type="molecule type" value="Genomic_DNA"/>
</dbReference>
<gene>
    <name evidence="1" type="ORF">NHX12_015934</name>
</gene>
<accession>A0A9Q0D879</accession>
<protein>
    <recommendedName>
        <fullName evidence="3">Reverse transcriptase</fullName>
    </recommendedName>
</protein>
<name>A0A9Q0D879_9TELE</name>
<evidence type="ECO:0000313" key="1">
    <source>
        <dbReference type="EMBL" id="KAJ3583679.1"/>
    </source>
</evidence>
<keyword evidence="2" id="KW-1185">Reference proteome</keyword>
<proteinExistence type="predicted"/>
<sequence>MLRKVSRLQAFIKPSSPNQITTNKVKANTAQWMEVNMAILREHYDTVLAEGLEQLEGLDLDAFNTAVNWSKERSHCRLRGPSRRCLSVPVKRGHSYPVSLLAGAGQSVVAGILVTEIQRWGWTHFIRALQMRTNVLPTLEFFHRGGPRDSIPSCRACGKLPETASHILGNCEETKLNRMARHNGLCSLLVKKGWNVRRESHIGKKNMADGVSHIFIKKEKSLLVVDATVKYDGNQIWLEKAREEKENKYQSFLGPLRAEYPEVRLSSTYGFVMGVEGKVAGVQY</sequence>